<evidence type="ECO:0000256" key="1">
    <source>
        <dbReference type="SAM" id="MobiDB-lite"/>
    </source>
</evidence>
<dbReference type="AlphaFoldDB" id="A0AAN8P7R6"/>
<accession>A0AAN8P7R6</accession>
<protein>
    <submittedName>
        <fullName evidence="2">Uncharacterized protein</fullName>
    </submittedName>
</protein>
<organism evidence="2 3">
    <name type="scientific">Polyplax serrata</name>
    <name type="common">Common mouse louse</name>
    <dbReference type="NCBI Taxonomy" id="468196"/>
    <lineage>
        <taxon>Eukaryota</taxon>
        <taxon>Metazoa</taxon>
        <taxon>Ecdysozoa</taxon>
        <taxon>Arthropoda</taxon>
        <taxon>Hexapoda</taxon>
        <taxon>Insecta</taxon>
        <taxon>Pterygota</taxon>
        <taxon>Neoptera</taxon>
        <taxon>Paraneoptera</taxon>
        <taxon>Psocodea</taxon>
        <taxon>Troctomorpha</taxon>
        <taxon>Phthiraptera</taxon>
        <taxon>Anoplura</taxon>
        <taxon>Polyplacidae</taxon>
        <taxon>Polyplax</taxon>
    </lineage>
</organism>
<comment type="caution">
    <text evidence="2">The sequence shown here is derived from an EMBL/GenBank/DDBJ whole genome shotgun (WGS) entry which is preliminary data.</text>
</comment>
<evidence type="ECO:0000313" key="3">
    <source>
        <dbReference type="Proteomes" id="UP001372834"/>
    </source>
</evidence>
<dbReference type="EMBL" id="JAWJWE010000003">
    <property type="protein sequence ID" value="KAK6638480.1"/>
    <property type="molecule type" value="Genomic_DNA"/>
</dbReference>
<name>A0AAN8P7R6_POLSC</name>
<reference evidence="2 3" key="1">
    <citation type="submission" date="2023-10" db="EMBL/GenBank/DDBJ databases">
        <title>Genomes of two closely related lineages of the louse Polyplax serrata with different host specificities.</title>
        <authorList>
            <person name="Martinu J."/>
            <person name="Tarabai H."/>
            <person name="Stefka J."/>
            <person name="Hypsa V."/>
        </authorList>
    </citation>
    <scope>NUCLEOTIDE SEQUENCE [LARGE SCALE GENOMIC DNA]</scope>
    <source>
        <strain evidence="2">HR10_N</strain>
    </source>
</reference>
<evidence type="ECO:0000313" key="2">
    <source>
        <dbReference type="EMBL" id="KAK6638480.1"/>
    </source>
</evidence>
<proteinExistence type="predicted"/>
<feature type="compositionally biased region" description="Low complexity" evidence="1">
    <location>
        <begin position="20"/>
        <end position="30"/>
    </location>
</feature>
<sequence length="347" mass="39395">MLDSLDNGRDESGKTIKTEQQPQQQQPQQQENNKDIEYSWEQKNQLNKQSKNSLCIKSEQVEDKEPCPGGNMCPRNSGNLHGVNLKLGKSCLKMVPDGSGMLDGDVFVSVKQKERTKCAEEEEEEEEEDCCTETPQILRMTGSSCRALKCAVSTLHRVDDFNMEKIGSGFFSEVFKRNSEVFLSIFGSLPSGQVTFLTVGDGYLLRRFESDVFRCEQRPHCDVSYVCLDAFCVWEYVDVYVCGCVEGSYQGIYKYKSEKTLPMLEYSPYTLIFGLLLSLTFNLNYSEENFGRNKNECVVVCGYLGVANGKKPKITGPKHWERLREVNRTQHAVLGLTEVTNDLLYEI</sequence>
<feature type="compositionally biased region" description="Basic and acidic residues" evidence="1">
    <location>
        <begin position="1"/>
        <end position="17"/>
    </location>
</feature>
<dbReference type="Proteomes" id="UP001372834">
    <property type="component" value="Unassembled WGS sequence"/>
</dbReference>
<feature type="region of interest" description="Disordered" evidence="1">
    <location>
        <begin position="1"/>
        <end position="47"/>
    </location>
</feature>
<gene>
    <name evidence="2" type="ORF">RUM43_006747</name>
</gene>